<dbReference type="OrthoDB" id="5955232at2759"/>
<dbReference type="EnsemblMetazoa" id="XM_021047889.2">
    <property type="protein sequence ID" value="XP_020903548.1"/>
    <property type="gene ID" value="LOC110241967"/>
</dbReference>
<dbReference type="KEGG" id="epa:110241967"/>
<accession>A0A913XEN4</accession>
<reference evidence="1" key="1">
    <citation type="submission" date="2022-11" db="UniProtKB">
        <authorList>
            <consortium name="EnsemblMetazoa"/>
        </authorList>
    </citation>
    <scope>IDENTIFICATION</scope>
</reference>
<evidence type="ECO:0008006" key="3">
    <source>
        <dbReference type="Google" id="ProtNLM"/>
    </source>
</evidence>
<dbReference type="GeneID" id="110241967"/>
<organism evidence="1 2">
    <name type="scientific">Exaiptasia diaphana</name>
    <name type="common">Tropical sea anemone</name>
    <name type="synonym">Aiptasia pulchella</name>
    <dbReference type="NCBI Taxonomy" id="2652724"/>
    <lineage>
        <taxon>Eukaryota</taxon>
        <taxon>Metazoa</taxon>
        <taxon>Cnidaria</taxon>
        <taxon>Anthozoa</taxon>
        <taxon>Hexacorallia</taxon>
        <taxon>Actiniaria</taxon>
        <taxon>Aiptasiidae</taxon>
        <taxon>Exaiptasia</taxon>
    </lineage>
</organism>
<dbReference type="Pfam" id="PF18758">
    <property type="entry name" value="KDZ"/>
    <property type="match status" value="1"/>
</dbReference>
<dbReference type="AlphaFoldDB" id="A0A913XEN4"/>
<proteinExistence type="predicted"/>
<protein>
    <recommendedName>
        <fullName evidence="3">CxC5 like cysteine cluster associated with KDZ domain-containing protein</fullName>
    </recommendedName>
</protein>
<evidence type="ECO:0000313" key="1">
    <source>
        <dbReference type="EnsemblMetazoa" id="XP_020903548.1"/>
    </source>
</evidence>
<evidence type="ECO:0000313" key="2">
    <source>
        <dbReference type="Proteomes" id="UP000887567"/>
    </source>
</evidence>
<dbReference type="RefSeq" id="XP_020903548.1">
    <property type="nucleotide sequence ID" value="XM_021047889.2"/>
</dbReference>
<sequence length="666" mass="77059">MGDEGGDRDMVEEQFNIWAVFKTIGSQFLQIDAIMPVIEKFVKGAGHSGFGNSDMKSAQFRSDCENALFFHPRLKESFHATMNDFTSFAMANGYALGAILMSNREKCRECKKKLYLDGKPKVVVIYHANFGTRLGSRYTKKCTGCHISEHYGYWTKHDKKHIDLDSGQKEYIMSTEETAIDVKLLEQYASLLIVGALPFTTFVNAYNRMYSTDISQAIDSFTSSPSKRRKRDSPADLTDLIQKRRRLDRRRFEDAFFLYASIRVRTKYSIPMEYTPYDTNEMLKMLCVSYYDAFVKKWGDHCCDTPGCEEIIVLDGNMKNARQVCCCNKIGYVQFSGLQEKVVTGCPNTPMQRHRYCSTHLGFAMPFRNDDVVPSALNQEQDNPLILSIISQKTTRQGRLLELLWSDNRKSWVRENNLPEEIKKLLEHNENLEHVTVSVTEIGQTRTEFRRKTKDEVTSSLNLSSNDIVDAKRLKYFIGQEDAHDLKDELYALKCGTEKGKHTAKHTKTAGILVFEKPCGIVIDFQELFGSESKTQVYGHLHTLLQREAHKKTEVICYDDACHLKKFAINPRRSGFKETTQKMSRMSYIIDRFHFKNHVDPWCISQCNPRNCHQLEGVNTEVCEQLFAWLSKFCHMTKYMGRWSFIFLMLYVIDHHNEDVEMAKKR</sequence>
<name>A0A913XEN4_EXADI</name>
<dbReference type="InterPro" id="IPR040521">
    <property type="entry name" value="KDZ"/>
</dbReference>
<keyword evidence="2" id="KW-1185">Reference proteome</keyword>
<dbReference type="Proteomes" id="UP000887567">
    <property type="component" value="Unplaced"/>
</dbReference>